<dbReference type="GO" id="GO:0003676">
    <property type="term" value="F:nucleic acid binding"/>
    <property type="evidence" value="ECO:0007669"/>
    <property type="project" value="InterPro"/>
</dbReference>
<evidence type="ECO:0000313" key="3">
    <source>
        <dbReference type="EMBL" id="MCI74644.1"/>
    </source>
</evidence>
<keyword evidence="1" id="KW-0479">Metal-binding</keyword>
<dbReference type="PROSITE" id="PS50158">
    <property type="entry name" value="ZF_CCHC"/>
    <property type="match status" value="1"/>
</dbReference>
<reference evidence="3 4" key="1">
    <citation type="journal article" date="2018" name="Front. Plant Sci.">
        <title>Red Clover (Trifolium pratense) and Zigzag Clover (T. medium) - A Picture of Genomic Similarities and Differences.</title>
        <authorList>
            <person name="Dluhosova J."/>
            <person name="Istvanek J."/>
            <person name="Nedelnik J."/>
            <person name="Repkova J."/>
        </authorList>
    </citation>
    <scope>NUCLEOTIDE SEQUENCE [LARGE SCALE GENOMIC DNA]</scope>
    <source>
        <strain evidence="4">cv. 10/8</strain>
        <tissue evidence="3">Leaf</tissue>
    </source>
</reference>
<protein>
    <submittedName>
        <fullName evidence="3">Acylamino-acid-releasing enzyme</fullName>
    </submittedName>
</protein>
<organism evidence="3 4">
    <name type="scientific">Trifolium medium</name>
    <dbReference type="NCBI Taxonomy" id="97028"/>
    <lineage>
        <taxon>Eukaryota</taxon>
        <taxon>Viridiplantae</taxon>
        <taxon>Streptophyta</taxon>
        <taxon>Embryophyta</taxon>
        <taxon>Tracheophyta</taxon>
        <taxon>Spermatophyta</taxon>
        <taxon>Magnoliopsida</taxon>
        <taxon>eudicotyledons</taxon>
        <taxon>Gunneridae</taxon>
        <taxon>Pentapetalae</taxon>
        <taxon>rosids</taxon>
        <taxon>fabids</taxon>
        <taxon>Fabales</taxon>
        <taxon>Fabaceae</taxon>
        <taxon>Papilionoideae</taxon>
        <taxon>50 kb inversion clade</taxon>
        <taxon>NPAAA clade</taxon>
        <taxon>Hologalegina</taxon>
        <taxon>IRL clade</taxon>
        <taxon>Trifolieae</taxon>
        <taxon>Trifolium</taxon>
    </lineage>
</organism>
<proteinExistence type="predicted"/>
<keyword evidence="1" id="KW-0862">Zinc</keyword>
<evidence type="ECO:0000256" key="1">
    <source>
        <dbReference type="PROSITE-ProRule" id="PRU00047"/>
    </source>
</evidence>
<dbReference type="InterPro" id="IPR001878">
    <property type="entry name" value="Znf_CCHC"/>
</dbReference>
<sequence length="66" mass="7406">MGGKWTCFICQKKGHFKRDCPKWKGNDDSAHVMEEEGYEHAEALVVSSWEQEESGTQNSSDARDGG</sequence>
<dbReference type="GO" id="GO:0008270">
    <property type="term" value="F:zinc ion binding"/>
    <property type="evidence" value="ECO:0007669"/>
    <property type="project" value="UniProtKB-KW"/>
</dbReference>
<dbReference type="SUPFAM" id="SSF57756">
    <property type="entry name" value="Retrovirus zinc finger-like domains"/>
    <property type="match status" value="1"/>
</dbReference>
<dbReference type="AlphaFoldDB" id="A0A392UPS7"/>
<keyword evidence="4" id="KW-1185">Reference proteome</keyword>
<dbReference type="Gene3D" id="4.10.60.10">
    <property type="entry name" value="Zinc finger, CCHC-type"/>
    <property type="match status" value="1"/>
</dbReference>
<evidence type="ECO:0000313" key="4">
    <source>
        <dbReference type="Proteomes" id="UP000265520"/>
    </source>
</evidence>
<feature type="non-terminal residue" evidence="3">
    <location>
        <position position="66"/>
    </location>
</feature>
<accession>A0A392UPS7</accession>
<comment type="caution">
    <text evidence="3">The sequence shown here is derived from an EMBL/GenBank/DDBJ whole genome shotgun (WGS) entry which is preliminary data.</text>
</comment>
<dbReference type="InterPro" id="IPR036875">
    <property type="entry name" value="Znf_CCHC_sf"/>
</dbReference>
<evidence type="ECO:0000259" key="2">
    <source>
        <dbReference type="PROSITE" id="PS50158"/>
    </source>
</evidence>
<name>A0A392UPS7_9FABA</name>
<feature type="domain" description="CCHC-type" evidence="2">
    <location>
        <begin position="7"/>
        <end position="22"/>
    </location>
</feature>
<dbReference type="SMART" id="SM00343">
    <property type="entry name" value="ZnF_C2HC"/>
    <property type="match status" value="1"/>
</dbReference>
<keyword evidence="1" id="KW-0863">Zinc-finger</keyword>
<dbReference type="EMBL" id="LXQA010864944">
    <property type="protein sequence ID" value="MCI74644.1"/>
    <property type="molecule type" value="Genomic_DNA"/>
</dbReference>
<dbReference type="Proteomes" id="UP000265520">
    <property type="component" value="Unassembled WGS sequence"/>
</dbReference>
<dbReference type="Pfam" id="PF00098">
    <property type="entry name" value="zf-CCHC"/>
    <property type="match status" value="1"/>
</dbReference>